<accession>A0ABD3RCK7</accession>
<dbReference type="Proteomes" id="UP001530377">
    <property type="component" value="Unassembled WGS sequence"/>
</dbReference>
<evidence type="ECO:0000256" key="2">
    <source>
        <dbReference type="SAM" id="SignalP"/>
    </source>
</evidence>
<proteinExistence type="predicted"/>
<feature type="chain" id="PRO_5044865327" evidence="2">
    <location>
        <begin position="30"/>
        <end position="436"/>
    </location>
</feature>
<feature type="compositionally biased region" description="Acidic residues" evidence="1">
    <location>
        <begin position="267"/>
        <end position="279"/>
    </location>
</feature>
<evidence type="ECO:0000256" key="1">
    <source>
        <dbReference type="SAM" id="MobiDB-lite"/>
    </source>
</evidence>
<reference evidence="3 4" key="1">
    <citation type="submission" date="2024-10" db="EMBL/GenBank/DDBJ databases">
        <title>Updated reference genomes for cyclostephanoid diatoms.</title>
        <authorList>
            <person name="Roberts W.R."/>
            <person name="Alverson A.J."/>
        </authorList>
    </citation>
    <scope>NUCLEOTIDE SEQUENCE [LARGE SCALE GENOMIC DNA]</scope>
    <source>
        <strain evidence="3 4">AJA228-03</strain>
    </source>
</reference>
<gene>
    <name evidence="3" type="ORF">ACHAXA_003350</name>
</gene>
<dbReference type="EMBL" id="JALLPB020000308">
    <property type="protein sequence ID" value="KAL3810740.1"/>
    <property type="molecule type" value="Genomic_DNA"/>
</dbReference>
<protein>
    <submittedName>
        <fullName evidence="3">Uncharacterized protein</fullName>
    </submittedName>
</protein>
<keyword evidence="4" id="KW-1185">Reference proteome</keyword>
<feature type="region of interest" description="Disordered" evidence="1">
    <location>
        <begin position="62"/>
        <end position="147"/>
    </location>
</feature>
<dbReference type="InterPro" id="IPR014990">
    <property type="entry name" value="DUF1838"/>
</dbReference>
<feature type="signal peptide" evidence="2">
    <location>
        <begin position="1"/>
        <end position="29"/>
    </location>
</feature>
<evidence type="ECO:0000313" key="3">
    <source>
        <dbReference type="EMBL" id="KAL3810740.1"/>
    </source>
</evidence>
<sequence>MRSMSTSSSGLLLLVSGWWISTHHHPTAAFTTSSRRDIALRHGAGTSTTNTAAWLYVNGGPAESSSPFATPSSPSSSSSSPSTTIKRPREEQRRRRRRRRRTADEDGGDGTSPSVIVPRRVDGYDDDDVDDVVVPSESRRNREIDEGGIDVGPADAVVDRDPFEVWCKMRLGLGSGPGSSRSGVVYWVGSGSLYEAYTGKLIASFEGYDVGRGVRLSRDHARQLSRKIFWFRDPITGDVMTEYGGRPVRPIVYDAQVIDYHRGRRDDDDDDNYYDDGDDNDRGGGYGSITYSVEASLRKLKGAIPNMKITSRDVSPHQMMINVPVFLDVPVPESTSSSVGDVGQRRYRAWEFYDYNVDPSFPPDRPPTAVWCRQGSVPPFFDVDDPSAVLRFSGHRVDNYEELPRRMRDEIEEHYPHFVGPPLDLEEALRRAGGIE</sequence>
<organism evidence="3 4">
    <name type="scientific">Cyclostephanos tholiformis</name>
    <dbReference type="NCBI Taxonomy" id="382380"/>
    <lineage>
        <taxon>Eukaryota</taxon>
        <taxon>Sar</taxon>
        <taxon>Stramenopiles</taxon>
        <taxon>Ochrophyta</taxon>
        <taxon>Bacillariophyta</taxon>
        <taxon>Coscinodiscophyceae</taxon>
        <taxon>Thalassiosirophycidae</taxon>
        <taxon>Stephanodiscales</taxon>
        <taxon>Stephanodiscaceae</taxon>
        <taxon>Cyclostephanos</taxon>
    </lineage>
</organism>
<comment type="caution">
    <text evidence="3">The sequence shown here is derived from an EMBL/GenBank/DDBJ whole genome shotgun (WGS) entry which is preliminary data.</text>
</comment>
<evidence type="ECO:0000313" key="4">
    <source>
        <dbReference type="Proteomes" id="UP001530377"/>
    </source>
</evidence>
<name>A0ABD3RCK7_9STRA</name>
<dbReference type="Pfam" id="PF08894">
    <property type="entry name" value="DUF1838"/>
    <property type="match status" value="1"/>
</dbReference>
<dbReference type="AlphaFoldDB" id="A0ABD3RCK7"/>
<feature type="region of interest" description="Disordered" evidence="1">
    <location>
        <begin position="262"/>
        <end position="285"/>
    </location>
</feature>
<keyword evidence="2" id="KW-0732">Signal</keyword>
<feature type="compositionally biased region" description="Low complexity" evidence="1">
    <location>
        <begin position="64"/>
        <end position="84"/>
    </location>
</feature>